<dbReference type="InterPro" id="IPR003812">
    <property type="entry name" value="Fido"/>
</dbReference>
<dbReference type="InterPro" id="IPR036597">
    <property type="entry name" value="Fido-like_dom_sf"/>
</dbReference>
<dbReference type="PANTHER" id="PTHR13504">
    <property type="entry name" value="FIDO DOMAIN-CONTAINING PROTEIN DDB_G0283145"/>
    <property type="match status" value="1"/>
</dbReference>
<evidence type="ECO:0000256" key="2">
    <source>
        <dbReference type="PIRSR" id="PIRSR640198-2"/>
    </source>
</evidence>
<protein>
    <submittedName>
        <fullName evidence="4">DUF4172 domain-containing protein</fullName>
    </submittedName>
</protein>
<dbReference type="Pfam" id="PF13776">
    <property type="entry name" value="DUF4172"/>
    <property type="match status" value="1"/>
</dbReference>
<keyword evidence="2" id="KW-0067">ATP-binding</keyword>
<evidence type="ECO:0000259" key="3">
    <source>
        <dbReference type="PROSITE" id="PS51459"/>
    </source>
</evidence>
<accession>A0A845A5Y3</accession>
<dbReference type="PROSITE" id="PS51459">
    <property type="entry name" value="FIDO"/>
    <property type="match status" value="1"/>
</dbReference>
<dbReference type="RefSeq" id="WP_160737681.1">
    <property type="nucleotide sequence ID" value="NZ_WTYQ01000001.1"/>
</dbReference>
<dbReference type="InterPro" id="IPR040198">
    <property type="entry name" value="Fido_containing"/>
</dbReference>
<feature type="domain" description="Fido" evidence="3">
    <location>
        <begin position="114"/>
        <end position="272"/>
    </location>
</feature>
<keyword evidence="2" id="KW-0547">Nucleotide-binding</keyword>
<evidence type="ECO:0000313" key="4">
    <source>
        <dbReference type="EMBL" id="MXP24441.1"/>
    </source>
</evidence>
<dbReference type="Pfam" id="PF02661">
    <property type="entry name" value="Fic"/>
    <property type="match status" value="1"/>
</dbReference>
<dbReference type="EMBL" id="WTYQ01000001">
    <property type="protein sequence ID" value="MXP24441.1"/>
    <property type="molecule type" value="Genomic_DNA"/>
</dbReference>
<feature type="binding site" evidence="2">
    <location>
        <begin position="249"/>
        <end position="250"/>
    </location>
    <ligand>
        <name>ATP</name>
        <dbReference type="ChEBI" id="CHEBI:30616"/>
    </ligand>
</feature>
<feature type="active site" evidence="1">
    <location>
        <position position="208"/>
    </location>
</feature>
<name>A0A845A5Y3_9SPHN</name>
<dbReference type="AlphaFoldDB" id="A0A845A5Y3"/>
<dbReference type="GO" id="GO:0005524">
    <property type="term" value="F:ATP binding"/>
    <property type="evidence" value="ECO:0007669"/>
    <property type="project" value="UniProtKB-KW"/>
</dbReference>
<dbReference type="Gene3D" id="1.10.10.10">
    <property type="entry name" value="Winged helix-like DNA-binding domain superfamily/Winged helix DNA-binding domain"/>
    <property type="match status" value="1"/>
</dbReference>
<evidence type="ECO:0000256" key="1">
    <source>
        <dbReference type="PIRSR" id="PIRSR640198-1"/>
    </source>
</evidence>
<dbReference type="InterPro" id="IPR036388">
    <property type="entry name" value="WH-like_DNA-bd_sf"/>
</dbReference>
<organism evidence="4 5">
    <name type="scientific">Altericroceibacterium indicum</name>
    <dbReference type="NCBI Taxonomy" id="374177"/>
    <lineage>
        <taxon>Bacteria</taxon>
        <taxon>Pseudomonadati</taxon>
        <taxon>Pseudomonadota</taxon>
        <taxon>Alphaproteobacteria</taxon>
        <taxon>Sphingomonadales</taxon>
        <taxon>Erythrobacteraceae</taxon>
        <taxon>Altericroceibacterium</taxon>
    </lineage>
</organism>
<reference evidence="4 5" key="1">
    <citation type="submission" date="2019-12" db="EMBL/GenBank/DDBJ databases">
        <title>Genomic-based taxomic classification of the family Erythrobacteraceae.</title>
        <authorList>
            <person name="Xu L."/>
        </authorList>
    </citation>
    <scope>NUCLEOTIDE SEQUENCE [LARGE SCALE GENOMIC DNA]</scope>
    <source>
        <strain evidence="4 5">DSM 18604</strain>
    </source>
</reference>
<dbReference type="InterPro" id="IPR025230">
    <property type="entry name" value="DUF4172"/>
</dbReference>
<dbReference type="OrthoDB" id="9813719at2"/>
<dbReference type="PANTHER" id="PTHR13504:SF33">
    <property type="entry name" value="FIC FAMILY PROTEIN"/>
    <property type="match status" value="1"/>
</dbReference>
<dbReference type="Gene3D" id="1.10.3290.10">
    <property type="entry name" value="Fido-like domain"/>
    <property type="match status" value="1"/>
</dbReference>
<evidence type="ECO:0000313" key="5">
    <source>
        <dbReference type="Proteomes" id="UP000460561"/>
    </source>
</evidence>
<sequence length="374" mass="42035">MEAIWKHAEWPQFTYQTDALQDVLYKYAAEANALAGRLAGVDEEEKSEALIDLMVTEAIRTSQIEGEHYDRDDVRSSIRNQLGLVSVPEPVRDPRANGISALMISAREAFRTPLTKERLFQWHDMVMTDDSLRTRVPVGNWRDDEMQIVSGPIGRETVHFNAPPPDKVPDEMTGFIEWFNATAPEGEKANMPAPIRAAVLHLYFETIHPFADGNGRIGRALSEVALSQELGSPVLLSLSSVIQTRRKEYYDELNLASHGDLDITRWVEWFAHTILQAQLEAREMIMFVLGKARFWETHEDTLNERQTRVIKRMMREGPDGFIGGMSAKKYVSITGCSKATATRDLSELSGLGVFRQLPGGGRSTSYELVLPQAG</sequence>
<proteinExistence type="predicted"/>
<feature type="binding site" evidence="2">
    <location>
        <begin position="212"/>
        <end position="219"/>
    </location>
    <ligand>
        <name>ATP</name>
        <dbReference type="ChEBI" id="CHEBI:30616"/>
    </ligand>
</feature>
<gene>
    <name evidence="4" type="ORF">GRI39_00045</name>
</gene>
<dbReference type="Proteomes" id="UP000460561">
    <property type="component" value="Unassembled WGS sequence"/>
</dbReference>
<keyword evidence="5" id="KW-1185">Reference proteome</keyword>
<dbReference type="SUPFAM" id="SSF140931">
    <property type="entry name" value="Fic-like"/>
    <property type="match status" value="1"/>
</dbReference>
<comment type="caution">
    <text evidence="4">The sequence shown here is derived from an EMBL/GenBank/DDBJ whole genome shotgun (WGS) entry which is preliminary data.</text>
</comment>